<comment type="caution">
    <text evidence="3">The sequence shown here is derived from an EMBL/GenBank/DDBJ whole genome shotgun (WGS) entry which is preliminary data.</text>
</comment>
<evidence type="ECO:0000259" key="2">
    <source>
        <dbReference type="Pfam" id="PF02517"/>
    </source>
</evidence>
<dbReference type="EMBL" id="DXGD01000116">
    <property type="protein sequence ID" value="HIW99124.1"/>
    <property type="molecule type" value="Genomic_DNA"/>
</dbReference>
<evidence type="ECO:0000313" key="4">
    <source>
        <dbReference type="Proteomes" id="UP000824151"/>
    </source>
</evidence>
<dbReference type="Pfam" id="PF02517">
    <property type="entry name" value="Rce1-like"/>
    <property type="match status" value="1"/>
</dbReference>
<organism evidence="3 4">
    <name type="scientific">Candidatus Nesterenkonia stercoripullorum</name>
    <dbReference type="NCBI Taxonomy" id="2838701"/>
    <lineage>
        <taxon>Bacteria</taxon>
        <taxon>Bacillati</taxon>
        <taxon>Actinomycetota</taxon>
        <taxon>Actinomycetes</taxon>
        <taxon>Micrococcales</taxon>
        <taxon>Micrococcaceae</taxon>
        <taxon>Nesterenkonia</taxon>
    </lineage>
</organism>
<feature type="transmembrane region" description="Helical" evidence="1">
    <location>
        <begin position="182"/>
        <end position="202"/>
    </location>
</feature>
<feature type="transmembrane region" description="Helical" evidence="1">
    <location>
        <begin position="69"/>
        <end position="93"/>
    </location>
</feature>
<reference evidence="3" key="1">
    <citation type="journal article" date="2021" name="PeerJ">
        <title>Extensive microbial diversity within the chicken gut microbiome revealed by metagenomics and culture.</title>
        <authorList>
            <person name="Gilroy R."/>
            <person name="Ravi A."/>
            <person name="Getino M."/>
            <person name="Pursley I."/>
            <person name="Horton D.L."/>
            <person name="Alikhan N.F."/>
            <person name="Baker D."/>
            <person name="Gharbi K."/>
            <person name="Hall N."/>
            <person name="Watson M."/>
            <person name="Adriaenssens E.M."/>
            <person name="Foster-Nyarko E."/>
            <person name="Jarju S."/>
            <person name="Secka A."/>
            <person name="Antonio M."/>
            <person name="Oren A."/>
            <person name="Chaudhuri R.R."/>
            <person name="La Ragione R."/>
            <person name="Hildebrand F."/>
            <person name="Pallen M.J."/>
        </authorList>
    </citation>
    <scope>NUCLEOTIDE SEQUENCE</scope>
    <source>
        <strain evidence="3">ChiHejej3B27-3195</strain>
    </source>
</reference>
<proteinExistence type="predicted"/>
<gene>
    <name evidence="3" type="ORF">H9871_03175</name>
</gene>
<keyword evidence="1" id="KW-1133">Transmembrane helix</keyword>
<keyword evidence="3" id="KW-0378">Hydrolase</keyword>
<name>A0A9D1S0Z5_9MICC</name>
<feature type="transmembrane region" description="Helical" evidence="1">
    <location>
        <begin position="244"/>
        <end position="269"/>
    </location>
</feature>
<evidence type="ECO:0000256" key="1">
    <source>
        <dbReference type="SAM" id="Phobius"/>
    </source>
</evidence>
<protein>
    <submittedName>
        <fullName evidence="3">CPBP family intramembrane metalloprotease</fullName>
    </submittedName>
</protein>
<dbReference type="GO" id="GO:0008237">
    <property type="term" value="F:metallopeptidase activity"/>
    <property type="evidence" value="ECO:0007669"/>
    <property type="project" value="UniProtKB-KW"/>
</dbReference>
<feature type="transmembrane region" description="Helical" evidence="1">
    <location>
        <begin position="140"/>
        <end position="161"/>
    </location>
</feature>
<dbReference type="GO" id="GO:0004175">
    <property type="term" value="F:endopeptidase activity"/>
    <property type="evidence" value="ECO:0007669"/>
    <property type="project" value="UniProtKB-ARBA"/>
</dbReference>
<dbReference type="InterPro" id="IPR003675">
    <property type="entry name" value="Rce1/LyrA-like_dom"/>
</dbReference>
<feature type="domain" description="CAAX prenyl protease 2/Lysostaphin resistance protein A-like" evidence="2">
    <location>
        <begin position="151"/>
        <end position="248"/>
    </location>
</feature>
<dbReference type="PANTHER" id="PTHR39430">
    <property type="entry name" value="MEMBRANE-ASSOCIATED PROTEASE-RELATED"/>
    <property type="match status" value="1"/>
</dbReference>
<keyword evidence="3" id="KW-0482">Metalloprotease</keyword>
<reference evidence="3" key="2">
    <citation type="submission" date="2021-04" db="EMBL/GenBank/DDBJ databases">
        <authorList>
            <person name="Gilroy R."/>
        </authorList>
    </citation>
    <scope>NUCLEOTIDE SEQUENCE</scope>
    <source>
        <strain evidence="3">ChiHejej3B27-3195</strain>
    </source>
</reference>
<feature type="transmembrane region" description="Helical" evidence="1">
    <location>
        <begin position="208"/>
        <end position="232"/>
    </location>
</feature>
<evidence type="ECO:0000313" key="3">
    <source>
        <dbReference type="EMBL" id="HIW99124.1"/>
    </source>
</evidence>
<keyword evidence="3" id="KW-0645">Protease</keyword>
<keyword evidence="1" id="KW-0812">Transmembrane</keyword>
<keyword evidence="1" id="KW-0472">Membrane</keyword>
<dbReference type="AlphaFoldDB" id="A0A9D1S0Z5"/>
<feature type="transmembrane region" description="Helical" evidence="1">
    <location>
        <begin position="113"/>
        <end position="134"/>
    </location>
</feature>
<accession>A0A9D1S0Z5</accession>
<feature type="transmembrane region" description="Helical" evidence="1">
    <location>
        <begin position="31"/>
        <end position="57"/>
    </location>
</feature>
<dbReference type="Proteomes" id="UP000824151">
    <property type="component" value="Unassembled WGS sequence"/>
</dbReference>
<dbReference type="PANTHER" id="PTHR39430:SF1">
    <property type="entry name" value="PROTEASE"/>
    <property type="match status" value="1"/>
</dbReference>
<feature type="transmembrane region" description="Helical" evidence="1">
    <location>
        <begin position="275"/>
        <end position="293"/>
    </location>
</feature>
<sequence>MNESAPNLRAPTHEPGYVAEARRDKHQWWRYVLGMLVTLVAWLIVGSTVSLLITYAISGGLDPTALDPVAGFVVTMAGFPFFLAGLFLTMRVIHRRTLRSLVTHRARIDWTRVGQGFLVWLVLWSLGQLCRFLLDPGSFSVSGNLAALAVFVPFAVVLTAVQTTTEELFFRGYTVQTASLIWGNRIFLAVISAVLFTLPHLTNPEAAAGGWVTVFFGYFLGTGVVWAVVSLLDGTTELAIGAHFANNIANVLLVGTSGSIVGTPALFMGDEYDPVLSAVITTSIAVLFALIVLGPLRRRERSPATAAAGEVRA</sequence>
<dbReference type="GO" id="GO:0080120">
    <property type="term" value="P:CAAX-box protein maturation"/>
    <property type="evidence" value="ECO:0007669"/>
    <property type="project" value="UniProtKB-ARBA"/>
</dbReference>